<proteinExistence type="predicted"/>
<evidence type="ECO:0000313" key="2">
    <source>
        <dbReference type="EMBL" id="QTH19643.1"/>
    </source>
</evidence>
<dbReference type="EMBL" id="CP059319">
    <property type="protein sequence ID" value="QTH19643.1"/>
    <property type="molecule type" value="Genomic_DNA"/>
</dbReference>
<feature type="compositionally biased region" description="Gly residues" evidence="1">
    <location>
        <begin position="155"/>
        <end position="164"/>
    </location>
</feature>
<feature type="region of interest" description="Disordered" evidence="1">
    <location>
        <begin position="110"/>
        <end position="164"/>
    </location>
</feature>
<dbReference type="AlphaFoldDB" id="A0A975CZ49"/>
<name>A0A975CZ49_9SPHN</name>
<dbReference type="Proteomes" id="UP000664914">
    <property type="component" value="Chromosome"/>
</dbReference>
<accession>A0A975CZ49</accession>
<reference evidence="2" key="2">
    <citation type="submission" date="2021-04" db="EMBL/GenBank/DDBJ databases">
        <title>Isolation and genomic analysis of the ibuprofen-degrading bacterium Sphingomonas strain MPO218.</title>
        <authorList>
            <person name="Aulestia M."/>
            <person name="Flores A."/>
            <person name="Mangas E.L."/>
            <person name="Perez-Pulido A.J."/>
            <person name="Santero E."/>
            <person name="Camacho E.M."/>
        </authorList>
    </citation>
    <scope>NUCLEOTIDE SEQUENCE</scope>
    <source>
        <strain evidence="2">MPO218</strain>
    </source>
</reference>
<feature type="compositionally biased region" description="Acidic residues" evidence="1">
    <location>
        <begin position="120"/>
        <end position="135"/>
    </location>
</feature>
<organism evidence="2 3">
    <name type="scientific">Rhizorhabdus wittichii</name>
    <dbReference type="NCBI Taxonomy" id="160791"/>
    <lineage>
        <taxon>Bacteria</taxon>
        <taxon>Pseudomonadati</taxon>
        <taxon>Pseudomonadota</taxon>
        <taxon>Alphaproteobacteria</taxon>
        <taxon>Sphingomonadales</taxon>
        <taxon>Sphingomonadaceae</taxon>
        <taxon>Rhizorhabdus</taxon>
    </lineage>
</organism>
<gene>
    <name evidence="2" type="ORF">HRJ34_14795</name>
</gene>
<evidence type="ECO:0000313" key="3">
    <source>
        <dbReference type="Proteomes" id="UP000664914"/>
    </source>
</evidence>
<feature type="compositionally biased region" description="Low complexity" evidence="1">
    <location>
        <begin position="136"/>
        <end position="145"/>
    </location>
</feature>
<reference evidence="2" key="1">
    <citation type="submission" date="2020-07" db="EMBL/GenBank/DDBJ databases">
        <authorList>
            <person name="Camacho E."/>
        </authorList>
    </citation>
    <scope>NUCLEOTIDE SEQUENCE</scope>
    <source>
        <strain evidence="2">MPO218</strain>
    </source>
</reference>
<sequence>MAEKASKERVASDLREPNFKGAIALIRKDFEDKKSRKARIDKDIGEMWGKVEGYGVDRAAAKLFAKLEKMEEPERQSFMRSFNGLAQHADWPDVVVDLVDSAEGKVLQMRLGADARAVTGDDDEDDDDDDGEASGDAEQAAAQQAPTAIERARGHLGGGEARPH</sequence>
<evidence type="ECO:0000256" key="1">
    <source>
        <dbReference type="SAM" id="MobiDB-lite"/>
    </source>
</evidence>
<protein>
    <submittedName>
        <fullName evidence="2">Uncharacterized protein</fullName>
    </submittedName>
</protein>
<dbReference type="RefSeq" id="WP_208631624.1">
    <property type="nucleotide sequence ID" value="NZ_CP059319.1"/>
</dbReference>